<sequence>TSNTDLNAFIEWYLTQFENDNGLPLQLQIDDDYILPIFLNTN</sequence>
<dbReference type="Proteomes" id="UP000663829">
    <property type="component" value="Unassembled WGS sequence"/>
</dbReference>
<protein>
    <submittedName>
        <fullName evidence="1">Uncharacterized protein</fullName>
    </submittedName>
</protein>
<dbReference type="EMBL" id="CAJOBC010100904">
    <property type="protein sequence ID" value="CAF4469982.1"/>
    <property type="molecule type" value="Genomic_DNA"/>
</dbReference>
<dbReference type="EMBL" id="CAJNOQ010034622">
    <property type="protein sequence ID" value="CAF1595489.1"/>
    <property type="molecule type" value="Genomic_DNA"/>
</dbReference>
<gene>
    <name evidence="1" type="ORF">GPM918_LOCUS42049</name>
    <name evidence="2" type="ORF">SRO942_LOCUS43220</name>
</gene>
<comment type="caution">
    <text evidence="1">The sequence shown here is derived from an EMBL/GenBank/DDBJ whole genome shotgun (WGS) entry which is preliminary data.</text>
</comment>
<keyword evidence="3" id="KW-1185">Reference proteome</keyword>
<evidence type="ECO:0000313" key="1">
    <source>
        <dbReference type="EMBL" id="CAF1595489.1"/>
    </source>
</evidence>
<feature type="non-terminal residue" evidence="1">
    <location>
        <position position="1"/>
    </location>
</feature>
<accession>A0A816AH20</accession>
<dbReference type="Proteomes" id="UP000681722">
    <property type="component" value="Unassembled WGS sequence"/>
</dbReference>
<proteinExistence type="predicted"/>
<dbReference type="AlphaFoldDB" id="A0A816AH20"/>
<reference evidence="1" key="1">
    <citation type="submission" date="2021-02" db="EMBL/GenBank/DDBJ databases">
        <authorList>
            <person name="Nowell W R."/>
        </authorList>
    </citation>
    <scope>NUCLEOTIDE SEQUENCE</scope>
</reference>
<evidence type="ECO:0000313" key="2">
    <source>
        <dbReference type="EMBL" id="CAF4469982.1"/>
    </source>
</evidence>
<evidence type="ECO:0000313" key="3">
    <source>
        <dbReference type="Proteomes" id="UP000663829"/>
    </source>
</evidence>
<organism evidence="1 3">
    <name type="scientific">Didymodactylos carnosus</name>
    <dbReference type="NCBI Taxonomy" id="1234261"/>
    <lineage>
        <taxon>Eukaryota</taxon>
        <taxon>Metazoa</taxon>
        <taxon>Spiralia</taxon>
        <taxon>Gnathifera</taxon>
        <taxon>Rotifera</taxon>
        <taxon>Eurotatoria</taxon>
        <taxon>Bdelloidea</taxon>
        <taxon>Philodinida</taxon>
        <taxon>Philodinidae</taxon>
        <taxon>Didymodactylos</taxon>
    </lineage>
</organism>
<name>A0A816AH20_9BILA</name>